<evidence type="ECO:0000313" key="4">
    <source>
        <dbReference type="EMBL" id="RBQ14039.1"/>
    </source>
</evidence>
<dbReference type="SUPFAM" id="SSF89372">
    <property type="entry name" value="Fucose-specific lectin"/>
    <property type="match status" value="1"/>
</dbReference>
<gene>
    <name evidence="4" type="ORF">DP939_42970</name>
</gene>
<evidence type="ECO:0000259" key="3">
    <source>
        <dbReference type="Pfam" id="PF26607"/>
    </source>
</evidence>
<organism evidence="4 5">
    <name type="scientific">Spongiactinospora rosea</name>
    <dbReference type="NCBI Taxonomy" id="2248750"/>
    <lineage>
        <taxon>Bacteria</taxon>
        <taxon>Bacillati</taxon>
        <taxon>Actinomycetota</taxon>
        <taxon>Actinomycetes</taxon>
        <taxon>Streptosporangiales</taxon>
        <taxon>Streptosporangiaceae</taxon>
        <taxon>Spongiactinospora</taxon>
    </lineage>
</organism>
<evidence type="ECO:0000256" key="1">
    <source>
        <dbReference type="SAM" id="MobiDB-lite"/>
    </source>
</evidence>
<dbReference type="Proteomes" id="UP000253303">
    <property type="component" value="Unassembled WGS sequence"/>
</dbReference>
<evidence type="ECO:0000313" key="5">
    <source>
        <dbReference type="Proteomes" id="UP000253303"/>
    </source>
</evidence>
<dbReference type="OrthoDB" id="7671932at2"/>
<dbReference type="AlphaFoldDB" id="A0A366LKT4"/>
<feature type="domain" description="ARB-07466-like C-terminal" evidence="2">
    <location>
        <begin position="42"/>
        <end position="153"/>
    </location>
</feature>
<sequence length="471" mass="49461">MTVDDERQAAAGAAAKAPPTPEFGPQIDGYQPMQGQTDCDPTAKPGVVEIRDLLRATYGRPDLGISRACGVRGQSEHKEGRALDYPFNANDANQRAEGDALVNWMLATDQWGNKHAILRRMGIMYVIWNRRIWATNTKAWTAYSGSSPHTDHVHISFGWPGARKQTTWWTGRGSGLGGPEMVLFPDGRIGSYAVQPGGHLHGRGQKKPGGLFTPWERLTSGGNCVGSPSVLQFADGTVGAYVRSVLGTVMGTGNANGPGSAFGPWQQTSPAGAMRVSGDPAMVLNTDGTVTTYAVLADGSLNRQSQKQPGGAFDAAWTRLDGGSFVGRPAVVRFSGGGTGLYVRTPSGTLIGTSDSGPGTAFGPWQQTSPGGGAMAVAGDPEVILAADGTLHTYVVLADGSLNAQGQKKPGGLFEQAWRRLSDGGMFTGRPSVLQFRDGTVGVYVRGRDGNFWATGNANGPGSAFGPWHTV</sequence>
<keyword evidence="5" id="KW-1185">Reference proteome</keyword>
<evidence type="ECO:0000259" key="2">
    <source>
        <dbReference type="Pfam" id="PF26571"/>
    </source>
</evidence>
<accession>A0A366LKT4</accession>
<feature type="region of interest" description="Disordered" evidence="1">
    <location>
        <begin position="1"/>
        <end position="39"/>
    </location>
</feature>
<protein>
    <submittedName>
        <fullName evidence="4">Uncharacterized protein</fullName>
    </submittedName>
</protein>
<name>A0A366LKT4_9ACTN</name>
<dbReference type="RefSeq" id="WP_113986600.1">
    <property type="nucleotide sequence ID" value="NZ_QMEY01000040.1"/>
</dbReference>
<proteinExistence type="predicted"/>
<dbReference type="InterPro" id="IPR058502">
    <property type="entry name" value="PLL-like_beta-prop"/>
</dbReference>
<comment type="caution">
    <text evidence="4">The sequence shown here is derived from an EMBL/GenBank/DDBJ whole genome shotgun (WGS) entry which is preliminary data.</text>
</comment>
<dbReference type="Pfam" id="PF26607">
    <property type="entry name" value="DUF8189"/>
    <property type="match status" value="1"/>
</dbReference>
<feature type="domain" description="PLL-like beta propeller" evidence="3">
    <location>
        <begin position="186"/>
        <end position="468"/>
    </location>
</feature>
<dbReference type="EMBL" id="QMEY01000040">
    <property type="protein sequence ID" value="RBQ14039.1"/>
    <property type="molecule type" value="Genomic_DNA"/>
</dbReference>
<reference evidence="4 5" key="1">
    <citation type="submission" date="2018-06" db="EMBL/GenBank/DDBJ databases">
        <title>Sphaerisporangium craniellae sp. nov., isolated from a marine sponge in the South China Sea.</title>
        <authorList>
            <person name="Li L."/>
        </authorList>
    </citation>
    <scope>NUCLEOTIDE SEQUENCE [LARGE SCALE GENOMIC DNA]</scope>
    <source>
        <strain evidence="4 5">LHW63015</strain>
    </source>
</reference>
<dbReference type="Pfam" id="PF26571">
    <property type="entry name" value="VldE"/>
    <property type="match status" value="1"/>
</dbReference>
<dbReference type="InterPro" id="IPR058593">
    <property type="entry name" value="ARB_07466-like_C"/>
</dbReference>